<dbReference type="STRING" id="1307763.L21SP4_00153"/>
<proteinExistence type="predicted"/>
<reference evidence="2 3" key="2">
    <citation type="journal article" date="2016" name="ISME J.">
        <title>Characterization of the first cultured representative of Verrucomicrobia subdivision 5 indicates the proposal of a novel phylum.</title>
        <authorList>
            <person name="Spring S."/>
            <person name="Bunk B."/>
            <person name="Sproer C."/>
            <person name="Schumann P."/>
            <person name="Rohde M."/>
            <person name="Tindall B.J."/>
            <person name="Klenk H.P."/>
        </authorList>
    </citation>
    <scope>NUCLEOTIDE SEQUENCE [LARGE SCALE GENOMIC DNA]</scope>
    <source>
        <strain evidence="2 3">L21-Fru-AB</strain>
    </source>
</reference>
<dbReference type="Proteomes" id="UP000035268">
    <property type="component" value="Chromosome"/>
</dbReference>
<feature type="chain" id="PRO_5005184084" evidence="1">
    <location>
        <begin position="25"/>
        <end position="202"/>
    </location>
</feature>
<dbReference type="InterPro" id="IPR042245">
    <property type="entry name" value="Tgt2/MlaC_sf"/>
</dbReference>
<dbReference type="InterPro" id="IPR008869">
    <property type="entry name" value="MlaC/ttg2D"/>
</dbReference>
<protein>
    <submittedName>
        <fullName evidence="2">Putative phospholipid-binding protein MlaC</fullName>
    </submittedName>
</protein>
<dbReference type="OrthoDB" id="9787053at2"/>
<dbReference type="PANTHER" id="PTHR36573">
    <property type="entry name" value="INTERMEMBRANE PHOSPHOLIPID TRANSPORT SYSTEM BINDING PROTEIN MLAC"/>
    <property type="match status" value="1"/>
</dbReference>
<dbReference type="Gene3D" id="3.10.450.710">
    <property type="entry name" value="Tgt2/MlaC"/>
    <property type="match status" value="1"/>
</dbReference>
<feature type="signal peptide" evidence="1">
    <location>
        <begin position="1"/>
        <end position="24"/>
    </location>
</feature>
<dbReference type="AlphaFoldDB" id="A0A0G3EDH5"/>
<dbReference type="PIRSF" id="PIRSF004649">
    <property type="entry name" value="MlaC"/>
    <property type="match status" value="1"/>
</dbReference>
<accession>A0A0G3EDH5</accession>
<gene>
    <name evidence="2" type="primary">mlaC</name>
    <name evidence="2" type="ORF">L21SP4_00153</name>
</gene>
<dbReference type="RefSeq" id="WP_052880865.1">
    <property type="nucleotide sequence ID" value="NZ_CP010904.1"/>
</dbReference>
<dbReference type="Pfam" id="PF05494">
    <property type="entry name" value="MlaC"/>
    <property type="match status" value="1"/>
</dbReference>
<name>A0A0G3EDH5_9BACT</name>
<reference evidence="3" key="1">
    <citation type="submission" date="2015-02" db="EMBL/GenBank/DDBJ databases">
        <title>Description and complete genome sequence of the first cultured representative of the subdivision 5 of the Verrucomicrobia phylum.</title>
        <authorList>
            <person name="Spring S."/>
            <person name="Bunk B."/>
            <person name="Sproer C."/>
            <person name="Klenk H.-P."/>
        </authorList>
    </citation>
    <scope>NUCLEOTIDE SEQUENCE [LARGE SCALE GENOMIC DNA]</scope>
    <source>
        <strain evidence="3">L21-Fru-AB</strain>
    </source>
</reference>
<sequence length="202" mass="23264" precursor="true">MTARRLLRTLIVPALLAAPTAAPAGEALDELRGATDEVLRILRNEELGEEDREEKIRSIALKEFDWRVMTRSAAGRHWRTLNDAQRDRLVPLFRDLITRTYLEKLEHYSGEEIEFTGDSVQEKYGTVNARVLRTDGKEISLVWRVIRHDAGWKVYDVVADGVSIVRNYRDQINEILTSGSFEELVSKLEQKKQQEQKKGKES</sequence>
<organism evidence="2 3">
    <name type="scientific">Kiritimatiella glycovorans</name>
    <dbReference type="NCBI Taxonomy" id="1307763"/>
    <lineage>
        <taxon>Bacteria</taxon>
        <taxon>Pseudomonadati</taxon>
        <taxon>Kiritimatiellota</taxon>
        <taxon>Kiritimatiellia</taxon>
        <taxon>Kiritimatiellales</taxon>
        <taxon>Kiritimatiellaceae</taxon>
        <taxon>Kiritimatiella</taxon>
    </lineage>
</organism>
<dbReference type="EMBL" id="CP010904">
    <property type="protein sequence ID" value="AKJ63437.1"/>
    <property type="molecule type" value="Genomic_DNA"/>
</dbReference>
<evidence type="ECO:0000256" key="1">
    <source>
        <dbReference type="SAM" id="SignalP"/>
    </source>
</evidence>
<evidence type="ECO:0000313" key="3">
    <source>
        <dbReference type="Proteomes" id="UP000035268"/>
    </source>
</evidence>
<dbReference type="PANTHER" id="PTHR36573:SF1">
    <property type="entry name" value="INTERMEMBRANE PHOSPHOLIPID TRANSPORT SYSTEM BINDING PROTEIN MLAC"/>
    <property type="match status" value="1"/>
</dbReference>
<keyword evidence="1" id="KW-0732">Signal</keyword>
<dbReference type="KEGG" id="vbl:L21SP4_00153"/>
<evidence type="ECO:0000313" key="2">
    <source>
        <dbReference type="EMBL" id="AKJ63437.1"/>
    </source>
</evidence>
<keyword evidence="3" id="KW-1185">Reference proteome</keyword>